<dbReference type="InterPro" id="IPR036388">
    <property type="entry name" value="WH-like_DNA-bd_sf"/>
</dbReference>
<dbReference type="Proteomes" id="UP001183176">
    <property type="component" value="Unassembled WGS sequence"/>
</dbReference>
<feature type="domain" description="HTH luxR-type" evidence="1">
    <location>
        <begin position="303"/>
        <end position="352"/>
    </location>
</feature>
<gene>
    <name evidence="2" type="ORF">RM423_11175</name>
</gene>
<dbReference type="SUPFAM" id="SSF46894">
    <property type="entry name" value="C-terminal effector domain of the bipartite response regulators"/>
    <property type="match status" value="1"/>
</dbReference>
<dbReference type="PANTHER" id="PTHR34293">
    <property type="entry name" value="HTH-TYPE TRANSCRIPTIONAL REGULATOR TRMBL2"/>
    <property type="match status" value="1"/>
</dbReference>
<dbReference type="PANTHER" id="PTHR34293:SF1">
    <property type="entry name" value="HTH-TYPE TRANSCRIPTIONAL REGULATOR TRMBL2"/>
    <property type="match status" value="1"/>
</dbReference>
<evidence type="ECO:0000313" key="3">
    <source>
        <dbReference type="Proteomes" id="UP001183176"/>
    </source>
</evidence>
<reference evidence="3" key="1">
    <citation type="submission" date="2023-07" db="EMBL/GenBank/DDBJ databases">
        <title>30 novel species of actinomycetes from the DSMZ collection.</title>
        <authorList>
            <person name="Nouioui I."/>
        </authorList>
    </citation>
    <scope>NUCLEOTIDE SEQUENCE [LARGE SCALE GENOMIC DNA]</scope>
    <source>
        <strain evidence="3">DSM 44399</strain>
    </source>
</reference>
<name>A0ABU2JB53_9ACTN</name>
<dbReference type="InterPro" id="IPR000792">
    <property type="entry name" value="Tscrpt_reg_LuxR_C"/>
</dbReference>
<dbReference type="InterPro" id="IPR051797">
    <property type="entry name" value="TrmB-like"/>
</dbReference>
<dbReference type="EMBL" id="JAVREH010000012">
    <property type="protein sequence ID" value="MDT0261958.1"/>
    <property type="molecule type" value="Genomic_DNA"/>
</dbReference>
<dbReference type="RefSeq" id="WP_311423112.1">
    <property type="nucleotide sequence ID" value="NZ_JAVREH010000012.1"/>
</dbReference>
<sequence>MALVTDTTVPEARSPFGDYPAIVKVVGETDRTSSGPVPQEHLARVYRFAATHGPICAFSTVADDVGLDVDEVADAVEQLMSSRLLRADDGREAVLVAVDPDIAAALHVSPIELEIAHRREQIAQIQDWRESFRSDYARGGHGPAAPGAVEQLAGGMEVRGSVKIAGDACVDEVLVLQSGKQDTEEFEDLLHVCGQLLARGVRVRIICQHRSRADLTTRMNIKTVSAAGAVVRTVSHLPRAAVVFDRSVAVLLGSTEGQPAASRVCNAEVVQFLLDVFNHLWDSATPVECFESGYAEVADDLRRTIASLMAKGFTDEVLARKLGMSVRTCRRHIAALMQDLGAVSRFQAGVEAGRRNLVG</sequence>
<dbReference type="SMART" id="SM00421">
    <property type="entry name" value="HTH_LUXR"/>
    <property type="match status" value="1"/>
</dbReference>
<dbReference type="Gene3D" id="1.10.10.10">
    <property type="entry name" value="Winged helix-like DNA-binding domain superfamily/Winged helix DNA-binding domain"/>
    <property type="match status" value="1"/>
</dbReference>
<dbReference type="CDD" id="cd06170">
    <property type="entry name" value="LuxR_C_like"/>
    <property type="match status" value="1"/>
</dbReference>
<accession>A0ABU2JB53</accession>
<organism evidence="2 3">
    <name type="scientific">Jatrophihabitans lederbergiae</name>
    <dbReference type="NCBI Taxonomy" id="3075547"/>
    <lineage>
        <taxon>Bacteria</taxon>
        <taxon>Bacillati</taxon>
        <taxon>Actinomycetota</taxon>
        <taxon>Actinomycetes</taxon>
        <taxon>Jatrophihabitantales</taxon>
        <taxon>Jatrophihabitantaceae</taxon>
        <taxon>Jatrophihabitans</taxon>
    </lineage>
</organism>
<proteinExistence type="predicted"/>
<protein>
    <recommendedName>
        <fullName evidence="1">HTH luxR-type domain-containing protein</fullName>
    </recommendedName>
</protein>
<dbReference type="InterPro" id="IPR016032">
    <property type="entry name" value="Sig_transdc_resp-reg_C-effctor"/>
</dbReference>
<comment type="caution">
    <text evidence="2">The sequence shown here is derived from an EMBL/GenBank/DDBJ whole genome shotgun (WGS) entry which is preliminary data.</text>
</comment>
<evidence type="ECO:0000313" key="2">
    <source>
        <dbReference type="EMBL" id="MDT0261958.1"/>
    </source>
</evidence>
<keyword evidence="3" id="KW-1185">Reference proteome</keyword>
<evidence type="ECO:0000259" key="1">
    <source>
        <dbReference type="SMART" id="SM00421"/>
    </source>
</evidence>